<dbReference type="PANTHER" id="PTHR43060">
    <property type="entry name" value="3-HYDROXYISOBUTYRATE DEHYDROGENASE-LIKE 1, MITOCHONDRIAL-RELATED"/>
    <property type="match status" value="1"/>
</dbReference>
<dbReference type="GO" id="GO:0051287">
    <property type="term" value="F:NAD binding"/>
    <property type="evidence" value="ECO:0007669"/>
    <property type="project" value="InterPro"/>
</dbReference>
<feature type="active site" evidence="4">
    <location>
        <position position="171"/>
    </location>
</feature>
<reference evidence="7 8" key="1">
    <citation type="submission" date="2015-10" db="EMBL/GenBank/DDBJ databases">
        <title>Mycobacterium gordonae draft genome assembly.</title>
        <authorList>
            <person name="Ustinova V."/>
            <person name="Smirnova T."/>
            <person name="Blagodatskikh K."/>
            <person name="Varlamov D."/>
            <person name="Larionova E."/>
            <person name="Chernousova L."/>
        </authorList>
    </citation>
    <scope>NUCLEOTIDE SEQUENCE [LARGE SCALE GENOMIC DNA]</scope>
    <source>
        <strain evidence="7 8">CTRI 14-8773</strain>
    </source>
</reference>
<dbReference type="EMBL" id="LKTM01000307">
    <property type="protein sequence ID" value="KQH77736.1"/>
    <property type="molecule type" value="Genomic_DNA"/>
</dbReference>
<dbReference type="AlphaFoldDB" id="A0A0Q2UB99"/>
<dbReference type="PANTHER" id="PTHR43060:SF15">
    <property type="entry name" value="3-HYDROXYISOBUTYRATE DEHYDROGENASE-LIKE 1, MITOCHONDRIAL-RELATED"/>
    <property type="match status" value="1"/>
</dbReference>
<dbReference type="Gene3D" id="1.10.1040.10">
    <property type="entry name" value="N-(1-d-carboxylethyl)-l-norvaline Dehydrogenase, domain 2"/>
    <property type="match status" value="1"/>
</dbReference>
<sequence>MTALRVGFAGVGSQGGPMARRIVEDGFQTTLWARRPESLEPFEGTGAVVAADRRALGAASDVLCLCVIGDSDVDDVLRGDEGALAGMAAEGTVVIHSTVHPDTCRRLQADFPHLHFVDAPVSGGGHMAAAKALLVMVGGDDDAVERCRPVLETFANPLVHVGGLGAGQAAKLLNNALFSAHLGLAASVFSVADRLGVDKAALAGVLSKGSGRSYAAEVISGSGHGLSVMAQLAGALLAKDVDILADLVGRDSAEVVRVATNTIDAMNLGAR</sequence>
<dbReference type="Pfam" id="PF03446">
    <property type="entry name" value="NAD_binding_2"/>
    <property type="match status" value="1"/>
</dbReference>
<dbReference type="InterPro" id="IPR013328">
    <property type="entry name" value="6PGD_dom2"/>
</dbReference>
<proteinExistence type="inferred from homology"/>
<feature type="domain" description="3-hydroxyisobutyrate dehydrogenase-like NAD-binding" evidence="6">
    <location>
        <begin position="165"/>
        <end position="254"/>
    </location>
</feature>
<dbReference type="InterPro" id="IPR006115">
    <property type="entry name" value="6PGDH_NADP-bd"/>
</dbReference>
<dbReference type="InterPro" id="IPR029154">
    <property type="entry name" value="HIBADH-like_NADP-bd"/>
</dbReference>
<gene>
    <name evidence="7" type="ORF">AO501_23795</name>
</gene>
<dbReference type="Gene3D" id="3.40.50.720">
    <property type="entry name" value="NAD(P)-binding Rossmann-like Domain"/>
    <property type="match status" value="1"/>
</dbReference>
<accession>A0A0Q2UB99</accession>
<feature type="domain" description="6-phosphogluconate dehydrogenase NADP-binding" evidence="5">
    <location>
        <begin position="5"/>
        <end position="162"/>
    </location>
</feature>
<organism evidence="7 8">
    <name type="scientific">Mycobacterium gordonae</name>
    <dbReference type="NCBI Taxonomy" id="1778"/>
    <lineage>
        <taxon>Bacteria</taxon>
        <taxon>Bacillati</taxon>
        <taxon>Actinomycetota</taxon>
        <taxon>Actinomycetes</taxon>
        <taxon>Mycobacteriales</taxon>
        <taxon>Mycobacteriaceae</taxon>
        <taxon>Mycobacterium</taxon>
    </lineage>
</organism>
<name>A0A0Q2UB99_MYCGO</name>
<dbReference type="InterPro" id="IPR008927">
    <property type="entry name" value="6-PGluconate_DH-like_C_sf"/>
</dbReference>
<dbReference type="InterPro" id="IPR036291">
    <property type="entry name" value="NAD(P)-bd_dom_sf"/>
</dbReference>
<protein>
    <submittedName>
        <fullName evidence="7">6-phosphogluconate dehydrogenase</fullName>
    </submittedName>
</protein>
<dbReference type="GO" id="GO:0050661">
    <property type="term" value="F:NADP binding"/>
    <property type="evidence" value="ECO:0007669"/>
    <property type="project" value="InterPro"/>
</dbReference>
<evidence type="ECO:0000256" key="1">
    <source>
        <dbReference type="ARBA" id="ARBA00009080"/>
    </source>
</evidence>
<dbReference type="InterPro" id="IPR015815">
    <property type="entry name" value="HIBADH-related"/>
</dbReference>
<evidence type="ECO:0000256" key="3">
    <source>
        <dbReference type="ARBA" id="ARBA00023027"/>
    </source>
</evidence>
<dbReference type="RefSeq" id="WP_055579397.1">
    <property type="nucleotide sequence ID" value="NZ_LKTM01000307.1"/>
</dbReference>
<dbReference type="OrthoDB" id="3185659at2"/>
<comment type="caution">
    <text evidence="7">The sequence shown here is derived from an EMBL/GenBank/DDBJ whole genome shotgun (WGS) entry which is preliminary data.</text>
</comment>
<dbReference type="PIRSF" id="PIRSF000103">
    <property type="entry name" value="HIBADH"/>
    <property type="match status" value="1"/>
</dbReference>
<dbReference type="Proteomes" id="UP000051677">
    <property type="component" value="Unassembled WGS sequence"/>
</dbReference>
<dbReference type="Pfam" id="PF14833">
    <property type="entry name" value="NAD_binding_11"/>
    <property type="match status" value="1"/>
</dbReference>
<evidence type="ECO:0000259" key="5">
    <source>
        <dbReference type="Pfam" id="PF03446"/>
    </source>
</evidence>
<comment type="similarity">
    <text evidence="1">Belongs to the HIBADH-related family.</text>
</comment>
<evidence type="ECO:0000256" key="2">
    <source>
        <dbReference type="ARBA" id="ARBA00023002"/>
    </source>
</evidence>
<dbReference type="STRING" id="1778.A9W97_02990"/>
<evidence type="ECO:0000313" key="7">
    <source>
        <dbReference type="EMBL" id="KQH77736.1"/>
    </source>
</evidence>
<evidence type="ECO:0000259" key="6">
    <source>
        <dbReference type="Pfam" id="PF14833"/>
    </source>
</evidence>
<evidence type="ECO:0000256" key="4">
    <source>
        <dbReference type="PIRSR" id="PIRSR000103-1"/>
    </source>
</evidence>
<evidence type="ECO:0000313" key="8">
    <source>
        <dbReference type="Proteomes" id="UP000051677"/>
    </source>
</evidence>
<dbReference type="SUPFAM" id="SSF48179">
    <property type="entry name" value="6-phosphogluconate dehydrogenase C-terminal domain-like"/>
    <property type="match status" value="1"/>
</dbReference>
<keyword evidence="3" id="KW-0520">NAD</keyword>
<dbReference type="GO" id="GO:0016491">
    <property type="term" value="F:oxidoreductase activity"/>
    <property type="evidence" value="ECO:0007669"/>
    <property type="project" value="UniProtKB-KW"/>
</dbReference>
<dbReference type="SUPFAM" id="SSF51735">
    <property type="entry name" value="NAD(P)-binding Rossmann-fold domains"/>
    <property type="match status" value="1"/>
</dbReference>
<keyword evidence="2" id="KW-0560">Oxidoreductase</keyword>